<feature type="transmembrane region" description="Helical" evidence="6">
    <location>
        <begin position="123"/>
        <end position="140"/>
    </location>
</feature>
<feature type="transmembrane region" description="Helical" evidence="6">
    <location>
        <begin position="210"/>
        <end position="228"/>
    </location>
</feature>
<feature type="transmembrane region" description="Helical" evidence="6">
    <location>
        <begin position="179"/>
        <end position="198"/>
    </location>
</feature>
<dbReference type="STRING" id="1503961.SAMN05421736_112144"/>
<feature type="domain" description="EamA" evidence="7">
    <location>
        <begin position="6"/>
        <end position="138"/>
    </location>
</feature>
<evidence type="ECO:0000256" key="5">
    <source>
        <dbReference type="ARBA" id="ARBA00023136"/>
    </source>
</evidence>
<gene>
    <name evidence="8" type="ORF">SAMN05421736_112144</name>
</gene>
<feature type="domain" description="EamA" evidence="7">
    <location>
        <begin position="149"/>
        <end position="282"/>
    </location>
</feature>
<evidence type="ECO:0000313" key="8">
    <source>
        <dbReference type="EMBL" id="SDZ43204.1"/>
    </source>
</evidence>
<evidence type="ECO:0000256" key="3">
    <source>
        <dbReference type="ARBA" id="ARBA00022692"/>
    </source>
</evidence>
<dbReference type="SUPFAM" id="SSF103481">
    <property type="entry name" value="Multidrug resistance efflux transporter EmrE"/>
    <property type="match status" value="2"/>
</dbReference>
<proteinExistence type="inferred from homology"/>
<reference evidence="9" key="1">
    <citation type="submission" date="2016-10" db="EMBL/GenBank/DDBJ databases">
        <authorList>
            <person name="Varghese N."/>
            <person name="Submissions S."/>
        </authorList>
    </citation>
    <scope>NUCLEOTIDE SEQUENCE [LARGE SCALE GENOMIC DNA]</scope>
    <source>
        <strain evidence="9">SP</strain>
    </source>
</reference>
<name>A0A1H3SZ55_9BACI</name>
<dbReference type="GO" id="GO:0016020">
    <property type="term" value="C:membrane"/>
    <property type="evidence" value="ECO:0007669"/>
    <property type="project" value="UniProtKB-SubCell"/>
</dbReference>
<dbReference type="EMBL" id="FNPI01000012">
    <property type="protein sequence ID" value="SDZ43204.1"/>
    <property type="molecule type" value="Genomic_DNA"/>
</dbReference>
<organism evidence="8 9">
    <name type="scientific">Evansella caseinilytica</name>
    <dbReference type="NCBI Taxonomy" id="1503961"/>
    <lineage>
        <taxon>Bacteria</taxon>
        <taxon>Bacillati</taxon>
        <taxon>Bacillota</taxon>
        <taxon>Bacilli</taxon>
        <taxon>Bacillales</taxon>
        <taxon>Bacillaceae</taxon>
        <taxon>Evansella</taxon>
    </lineage>
</organism>
<keyword evidence="4 6" id="KW-1133">Transmembrane helix</keyword>
<keyword evidence="9" id="KW-1185">Reference proteome</keyword>
<evidence type="ECO:0000256" key="1">
    <source>
        <dbReference type="ARBA" id="ARBA00004127"/>
    </source>
</evidence>
<feature type="transmembrane region" description="Helical" evidence="6">
    <location>
        <begin position="66"/>
        <end position="86"/>
    </location>
</feature>
<dbReference type="PANTHER" id="PTHR32322">
    <property type="entry name" value="INNER MEMBRANE TRANSPORTER"/>
    <property type="match status" value="1"/>
</dbReference>
<keyword evidence="5 6" id="KW-0472">Membrane</keyword>
<evidence type="ECO:0000256" key="6">
    <source>
        <dbReference type="SAM" id="Phobius"/>
    </source>
</evidence>
<feature type="transmembrane region" description="Helical" evidence="6">
    <location>
        <begin position="266"/>
        <end position="283"/>
    </location>
</feature>
<dbReference type="PANTHER" id="PTHR32322:SF2">
    <property type="entry name" value="EAMA DOMAIN-CONTAINING PROTEIN"/>
    <property type="match status" value="1"/>
</dbReference>
<evidence type="ECO:0000256" key="2">
    <source>
        <dbReference type="ARBA" id="ARBA00007362"/>
    </source>
</evidence>
<dbReference type="InterPro" id="IPR050638">
    <property type="entry name" value="AA-Vitamin_Transporters"/>
</dbReference>
<evidence type="ECO:0000259" key="7">
    <source>
        <dbReference type="Pfam" id="PF00892"/>
    </source>
</evidence>
<comment type="subcellular location">
    <subcellularLocation>
        <location evidence="1">Endomembrane system</location>
        <topology evidence="1">Multi-pass membrane protein</topology>
    </subcellularLocation>
</comment>
<feature type="transmembrane region" description="Helical" evidence="6">
    <location>
        <begin position="240"/>
        <end position="260"/>
    </location>
</feature>
<dbReference type="AlphaFoldDB" id="A0A1H3SZ55"/>
<evidence type="ECO:0000313" key="9">
    <source>
        <dbReference type="Proteomes" id="UP000198935"/>
    </source>
</evidence>
<sequence>MQAERKYVFFVLFAAILWGTTGTAQTFAPESADPVAIGAVRSAVGGLALLIYVAFRGKLYLRGWSLLHVTVAAVGMAAYQPLFFSAVSVTGVAVGTVIAIGSAPILAGLLEWVIKGNVPERKWWFATILAIAGCLLLFSNEQELSLSLAGILMALGAGLSFAIYAIMSKRLLERHSFEAVAAVVFSLSALCLMPVLFVYDLSWLLEPNGIAIACHLGLITTAVAYLLFSQGLTGVPAATGVSLSLAEPLTAAMLGVLVVGEMLTPAAWLGAGLLFAGLRLLSFSRGMQHQDERTSFLKRLCQKRKLF</sequence>
<feature type="transmembrane region" description="Helical" evidence="6">
    <location>
        <begin position="146"/>
        <end position="167"/>
    </location>
</feature>
<evidence type="ECO:0000256" key="4">
    <source>
        <dbReference type="ARBA" id="ARBA00022989"/>
    </source>
</evidence>
<feature type="transmembrane region" description="Helical" evidence="6">
    <location>
        <begin position="92"/>
        <end position="114"/>
    </location>
</feature>
<comment type="similarity">
    <text evidence="2">Belongs to the EamA transporter family.</text>
</comment>
<keyword evidence="3 6" id="KW-0812">Transmembrane</keyword>
<dbReference type="Proteomes" id="UP000198935">
    <property type="component" value="Unassembled WGS sequence"/>
</dbReference>
<accession>A0A1H3SZ55</accession>
<dbReference type="Pfam" id="PF00892">
    <property type="entry name" value="EamA"/>
    <property type="match status" value="2"/>
</dbReference>
<dbReference type="InterPro" id="IPR037185">
    <property type="entry name" value="EmrE-like"/>
</dbReference>
<dbReference type="InterPro" id="IPR000620">
    <property type="entry name" value="EamA_dom"/>
</dbReference>
<protein>
    <submittedName>
        <fullName evidence="8">Drug/metabolite transporter, DME family</fullName>
    </submittedName>
</protein>
<feature type="transmembrane region" description="Helical" evidence="6">
    <location>
        <begin position="34"/>
        <end position="54"/>
    </location>
</feature>